<dbReference type="SUPFAM" id="SSF50729">
    <property type="entry name" value="PH domain-like"/>
    <property type="match status" value="3"/>
</dbReference>
<dbReference type="InterPro" id="IPR052233">
    <property type="entry name" value="Rho-type_GEFs"/>
</dbReference>
<dbReference type="Gene3D" id="1.20.900.10">
    <property type="entry name" value="Dbl homology (DH) domain"/>
    <property type="match status" value="1"/>
</dbReference>
<dbReference type="EMBL" id="JASJQH010000602">
    <property type="protein sequence ID" value="KAK9763592.1"/>
    <property type="molecule type" value="Genomic_DNA"/>
</dbReference>
<name>A0ABR2WQ50_9FUNG</name>
<feature type="region of interest" description="Disordered" evidence="1">
    <location>
        <begin position="588"/>
        <end position="695"/>
    </location>
</feature>
<dbReference type="SUPFAM" id="SSF48065">
    <property type="entry name" value="DBL homology domain (DH-domain)"/>
    <property type="match status" value="1"/>
</dbReference>
<evidence type="ECO:0000313" key="4">
    <source>
        <dbReference type="Proteomes" id="UP001479436"/>
    </source>
</evidence>
<sequence>MLSSESFDTTMQSEAIKLARHQSVPAVASRTNFEKPLSTFNRLSLMFRGASPNPVQNIEHKNNKGIDKALAKLIELEKDCINNLSVIIQCSEDVLRKKHLLSPAKIDNLLGNFPELFEVHHKFLEQLEEIDNGGDTHGGLGYVIMQMMNKLDTPYTKCCELQVKSLDACEEVVDNHLVRTFLKEAGLHGSNDTLHAYMANPFDTLFQYKELFMSVCNEVDPGDLEYALFLSASDKINRLSQIARTAQLNWDEWKEVKQLQAKLDFSELNSAPQSRRLSLRPDLNISHNDFAGLRRVLRDDRFVCIRESDDGTKEDQPIALILLTDLLLLCEPKEKDGQEVYYLLKPPLPLENVSLEPHFGEDPEAGNCMELEVEGDERLLLRASESTDKDSWLQEFKTYQIAKMLEETYNILDFDDQEDDDDMDNRHTMNDFDTDMGDTAMVLDSIKQTLDSLKDDMPMADNRYSLNPSMINFDSISLSDEPLSILETDDRTSIYSPVSEASTFEKRSSITLSPVDISFNSTPIMEEGSSVDIRSSIISLKNDYFNNPELITRTSTEPLNLPQSISDRRSKTESKIDFFSPDFKLASTEMVKEEPPSPPATESTFSRLSRRISTFSRRSSLTPSEPVIETVELNTPPPQPLPSTNFALEKQKDLPTSLSEEVTDKTSPKSPTFAEQDFEERNRSYSTSSDAPKRRSLAQRIMDNPRLSHLWNGNRASTSSISSISSVSTIATIIDSKYVSEACDISQWRGDHWARVGQCVLEVRETSARKSCIALLTEGTQRQILNAWILPDTIIERSEKADVIVVCQISRKTAKYRIRSDDETEADEIYEVLMNEKEVSTPQSSDYPANETFVSRSDSLLTTRSVTDEVRCVFESKCKLFLLEDGTSWARLGSTIVQLMIAFPSQRMKLVVESTKSRRSLINADVPDRGVERRQKRIIITLLDEKKLSHVHLLTFKNITVASHLFELLTNKDGGRRYTRSLSMYEG</sequence>
<comment type="caution">
    <text evidence="3">The sequence shown here is derived from an EMBL/GenBank/DDBJ whole genome shotgun (WGS) entry which is preliminary data.</text>
</comment>
<evidence type="ECO:0000256" key="1">
    <source>
        <dbReference type="SAM" id="MobiDB-lite"/>
    </source>
</evidence>
<feature type="compositionally biased region" description="Low complexity" evidence="1">
    <location>
        <begin position="600"/>
        <end position="622"/>
    </location>
</feature>
<dbReference type="InterPro" id="IPR011993">
    <property type="entry name" value="PH-like_dom_sf"/>
</dbReference>
<dbReference type="Gene3D" id="2.30.29.30">
    <property type="entry name" value="Pleckstrin-homology domain (PH domain)/Phosphotyrosine-binding domain (PTB)"/>
    <property type="match status" value="1"/>
</dbReference>
<evidence type="ECO:0000259" key="2">
    <source>
        <dbReference type="PROSITE" id="PS50010"/>
    </source>
</evidence>
<protein>
    <recommendedName>
        <fullName evidence="2">DH domain-containing protein</fullName>
    </recommendedName>
</protein>
<dbReference type="InterPro" id="IPR055251">
    <property type="entry name" value="SOS1_NGEF_PH"/>
</dbReference>
<evidence type="ECO:0000313" key="3">
    <source>
        <dbReference type="EMBL" id="KAK9763592.1"/>
    </source>
</evidence>
<dbReference type="CDD" id="cd00821">
    <property type="entry name" value="PH"/>
    <property type="match status" value="1"/>
</dbReference>
<dbReference type="Pfam" id="PF00621">
    <property type="entry name" value="RhoGEF"/>
    <property type="match status" value="1"/>
</dbReference>
<dbReference type="InterPro" id="IPR000219">
    <property type="entry name" value="DH_dom"/>
</dbReference>
<dbReference type="PROSITE" id="PS50010">
    <property type="entry name" value="DH_2"/>
    <property type="match status" value="1"/>
</dbReference>
<dbReference type="SMART" id="SM00325">
    <property type="entry name" value="RhoGEF"/>
    <property type="match status" value="1"/>
</dbReference>
<feature type="domain" description="DH" evidence="2">
    <location>
        <begin position="65"/>
        <end position="228"/>
    </location>
</feature>
<reference evidence="3 4" key="1">
    <citation type="submission" date="2023-04" db="EMBL/GenBank/DDBJ databases">
        <title>Genome of Basidiobolus ranarum AG-B5.</title>
        <authorList>
            <person name="Stajich J.E."/>
            <person name="Carter-House D."/>
            <person name="Gryganskyi A."/>
        </authorList>
    </citation>
    <scope>NUCLEOTIDE SEQUENCE [LARGE SCALE GENOMIC DNA]</scope>
    <source>
        <strain evidence="3 4">AG-B5</strain>
    </source>
</reference>
<dbReference type="PANTHER" id="PTHR46572:SF1">
    <property type="entry name" value="RHO1 GUANINE NUCLEOTIDE EXCHANGE FACTOR TUS1"/>
    <property type="match status" value="1"/>
</dbReference>
<organism evidence="3 4">
    <name type="scientific">Basidiobolus ranarum</name>
    <dbReference type="NCBI Taxonomy" id="34480"/>
    <lineage>
        <taxon>Eukaryota</taxon>
        <taxon>Fungi</taxon>
        <taxon>Fungi incertae sedis</taxon>
        <taxon>Zoopagomycota</taxon>
        <taxon>Entomophthoromycotina</taxon>
        <taxon>Basidiobolomycetes</taxon>
        <taxon>Basidiobolales</taxon>
        <taxon>Basidiobolaceae</taxon>
        <taxon>Basidiobolus</taxon>
    </lineage>
</organism>
<dbReference type="PANTHER" id="PTHR46572">
    <property type="entry name" value="RHO1 GDP-GTP EXCHANGE PROTEIN 1-RELATED"/>
    <property type="match status" value="1"/>
</dbReference>
<proteinExistence type="predicted"/>
<gene>
    <name evidence="3" type="ORF">K7432_009591</name>
</gene>
<dbReference type="InterPro" id="IPR035899">
    <property type="entry name" value="DBL_dom_sf"/>
</dbReference>
<dbReference type="Pfam" id="PF22697">
    <property type="entry name" value="SOS1_NGEF_PH"/>
    <property type="match status" value="1"/>
</dbReference>
<accession>A0ABR2WQ50</accession>
<keyword evidence="4" id="KW-1185">Reference proteome</keyword>
<dbReference type="Proteomes" id="UP001479436">
    <property type="component" value="Unassembled WGS sequence"/>
</dbReference>